<sequence length="220" mass="25539">MLVQTWSLGFRVGEARLQFFSYPNPTGRACFVKQKLWLSAGAFRRSLWLSCESTFSLYLLLHRFVLSGEWEEFYLADDVSVLRMERIEKSRKGVLSLIVESKDGRSSGRLLLDYDDVVAFMSFLKSSALLCVIVAGQRETVWFQRWKDRFFILQPITTTLPPEKIKKARLLLKGEYQKPVLFKDLYSLKLVPQEGILLTTPNENIKLSQEQVQKLSLLFE</sequence>
<organism evidence="1">
    <name type="scientific">Thermocrinis ruber</name>
    <dbReference type="NCBI Taxonomy" id="75906"/>
    <lineage>
        <taxon>Bacteria</taxon>
        <taxon>Pseudomonadati</taxon>
        <taxon>Aquificota</taxon>
        <taxon>Aquificia</taxon>
        <taxon>Aquificales</taxon>
        <taxon>Aquificaceae</taxon>
        <taxon>Thermocrinis</taxon>
    </lineage>
</organism>
<protein>
    <submittedName>
        <fullName evidence="1">Uncharacterized protein</fullName>
    </submittedName>
</protein>
<proteinExistence type="predicted"/>
<reference evidence="1" key="1">
    <citation type="journal article" date="2020" name="mSystems">
        <title>Genome- and Community-Level Interaction Insights into Carbon Utilization and Element Cycling Functions of Hydrothermarchaeota in Hydrothermal Sediment.</title>
        <authorList>
            <person name="Zhou Z."/>
            <person name="Liu Y."/>
            <person name="Xu W."/>
            <person name="Pan J."/>
            <person name="Luo Z.H."/>
            <person name="Li M."/>
        </authorList>
    </citation>
    <scope>NUCLEOTIDE SEQUENCE [LARGE SCALE GENOMIC DNA]</scope>
    <source>
        <strain evidence="1">SpSt-114</strain>
    </source>
</reference>
<evidence type="ECO:0000313" key="1">
    <source>
        <dbReference type="EMBL" id="HHO74437.1"/>
    </source>
</evidence>
<name>A0A7C5X3S7_9AQUI</name>
<accession>A0A7C5X3S7</accession>
<dbReference type="AlphaFoldDB" id="A0A7C5X3S7"/>
<dbReference type="EMBL" id="DSAC01000095">
    <property type="protein sequence ID" value="HHO74437.1"/>
    <property type="molecule type" value="Genomic_DNA"/>
</dbReference>
<gene>
    <name evidence="1" type="ORF">ENN04_07395</name>
</gene>
<comment type="caution">
    <text evidence="1">The sequence shown here is derived from an EMBL/GenBank/DDBJ whole genome shotgun (WGS) entry which is preliminary data.</text>
</comment>